<sequence>MTPMAEPTEPSTTAWQRFLINLIGLVGLVYGGLAIVYYLLEVSALSFAAAPYGWLRLEGATRFLPPALVFVVCFVIVWAIERRANQSAAR</sequence>
<keyword evidence="1" id="KW-0472">Membrane</keyword>
<name>W9GCD0_9MICO</name>
<dbReference type="EMBL" id="AWQS01000508">
    <property type="protein sequence ID" value="EWT03730.1"/>
    <property type="molecule type" value="Genomic_DNA"/>
</dbReference>
<keyword evidence="1" id="KW-0812">Transmembrane</keyword>
<keyword evidence="3" id="KW-1185">Reference proteome</keyword>
<evidence type="ECO:0000313" key="3">
    <source>
        <dbReference type="Proteomes" id="UP000019494"/>
    </source>
</evidence>
<organism evidence="2 3">
    <name type="scientific">Intrasporangium chromatireducens Q5-1</name>
    <dbReference type="NCBI Taxonomy" id="584657"/>
    <lineage>
        <taxon>Bacteria</taxon>
        <taxon>Bacillati</taxon>
        <taxon>Actinomycetota</taxon>
        <taxon>Actinomycetes</taxon>
        <taxon>Micrococcales</taxon>
        <taxon>Intrasporangiaceae</taxon>
        <taxon>Intrasporangium</taxon>
    </lineage>
</organism>
<accession>W9GCD0</accession>
<dbReference type="Proteomes" id="UP000019494">
    <property type="component" value="Unassembled WGS sequence"/>
</dbReference>
<feature type="transmembrane region" description="Helical" evidence="1">
    <location>
        <begin position="18"/>
        <end position="40"/>
    </location>
</feature>
<feature type="transmembrane region" description="Helical" evidence="1">
    <location>
        <begin position="60"/>
        <end position="80"/>
    </location>
</feature>
<evidence type="ECO:0000313" key="2">
    <source>
        <dbReference type="EMBL" id="EWT03730.1"/>
    </source>
</evidence>
<evidence type="ECO:0000256" key="1">
    <source>
        <dbReference type="SAM" id="Phobius"/>
    </source>
</evidence>
<proteinExistence type="predicted"/>
<dbReference type="AlphaFoldDB" id="W9GCD0"/>
<keyword evidence="1" id="KW-1133">Transmembrane helix</keyword>
<protein>
    <submittedName>
        <fullName evidence="2">Uncharacterized protein</fullName>
    </submittedName>
</protein>
<gene>
    <name evidence="2" type="ORF">N864_19015</name>
</gene>
<comment type="caution">
    <text evidence="2">The sequence shown here is derived from an EMBL/GenBank/DDBJ whole genome shotgun (WGS) entry which is preliminary data.</text>
</comment>
<reference evidence="3" key="1">
    <citation type="submission" date="2013-08" db="EMBL/GenBank/DDBJ databases">
        <title>Intrasporangium oryzae NRRL B-24470.</title>
        <authorList>
            <person name="Liu H."/>
            <person name="Wang G."/>
        </authorList>
    </citation>
    <scope>NUCLEOTIDE SEQUENCE [LARGE SCALE GENOMIC DNA]</scope>
    <source>
        <strain evidence="3">Q5-1</strain>
    </source>
</reference>